<evidence type="ECO:0000313" key="2">
    <source>
        <dbReference type="Proteomes" id="UP000191988"/>
    </source>
</evidence>
<dbReference type="STRING" id="1183432.AGR3A_pa10013"/>
<evidence type="ECO:0008006" key="3">
    <source>
        <dbReference type="Google" id="ProtNLM"/>
    </source>
</evidence>
<protein>
    <recommendedName>
        <fullName evidence="3">Antitoxin Xre/MbcA/ParS-like toxin-binding domain-containing protein</fullName>
    </recommendedName>
</protein>
<organism evidence="1 2">
    <name type="scientific">Agrobacterium tomkonis CFBP 6623</name>
    <dbReference type="NCBI Taxonomy" id="1183432"/>
    <lineage>
        <taxon>Bacteria</taxon>
        <taxon>Pseudomonadati</taxon>
        <taxon>Pseudomonadota</taxon>
        <taxon>Alphaproteobacteria</taxon>
        <taxon>Hyphomicrobiales</taxon>
        <taxon>Rhizobiaceae</taxon>
        <taxon>Rhizobium/Agrobacterium group</taxon>
        <taxon>Agrobacterium</taxon>
        <taxon>Agrobacterium tumefaciens complex</taxon>
    </lineage>
</organism>
<sequence>MAATNGLRVYDGAEFAHALQVEMDSASGEKTPDAGGRLLKRKLTGKQRASSIAAKLRRAMANAMHSTPETDVDDMMVLLVDTPNLAVRETIRDIVEHVPAIMEARQSKLTDDAIDALVSVYMRTPPNAEVERLLYDSNAKARARFFGEWPSFTSKDLADVAGHGSKNKSMTASRWKMKGKVFSIRHGGVEYFPAFQFEEGQPIETVAKVLALLGEKKSGWQLAFWFTSPNGWLAGKRPVDVLKDGDAVVSAAAREAENIAG</sequence>
<keyword evidence="2" id="KW-1185">Reference proteome</keyword>
<dbReference type="EMBL" id="FBWK01000065">
    <property type="protein sequence ID" value="CUX64023.1"/>
    <property type="molecule type" value="Genomic_DNA"/>
</dbReference>
<reference evidence="2" key="1">
    <citation type="submission" date="2016-01" db="EMBL/GenBank/DDBJ databases">
        <authorList>
            <person name="Regsiter A."/>
            <person name="william w."/>
        </authorList>
    </citation>
    <scope>NUCLEOTIDE SEQUENCE [LARGE SCALE GENOMIC DNA]</scope>
    <source>
        <strain evidence="2">CFBP 6623</strain>
    </source>
</reference>
<gene>
    <name evidence="1" type="ORF">AGR3A_pa10013</name>
</gene>
<evidence type="ECO:0000313" key="1">
    <source>
        <dbReference type="EMBL" id="CUX64023.1"/>
    </source>
</evidence>
<dbReference type="AlphaFoldDB" id="A0A1S7S8E7"/>
<accession>A0A1S7S8E7</accession>
<proteinExistence type="predicted"/>
<dbReference type="Proteomes" id="UP000191988">
    <property type="component" value="Unassembled WGS sequence"/>
</dbReference>
<name>A0A1S7S8E7_9HYPH</name>